<keyword evidence="3" id="KW-1185">Reference proteome</keyword>
<sequence>MAGEGGQLRSYQETLESVLKLEGLEKKGNSEEAGVKPPLLYLFSLEMKIPWRSERTSKNHRFLKFIKKEAKKKKKPIFDSYKKVCGKIGDIDYLEFEYFYMEFYRNSEFKGTDYDGRFLVRQVSKSLRLVIDAQKPKKWDEIGFQEDLNGIQITLRILFSDEKYEIRFTEKKGGATVISGGNEIYLKGADHLALALNFLAPILSQRNREIGHSLKLSLENDPKIFDKFSKFIDFSSSTSKLAPRKLNIFDLQIVTKFEIPLAKFLSKIDPSEFSALEMKSPSCKLKIGNYEEILETEVFKNAEGVSLITCEPLNSMLIDKFLHLQYFQCHLKKISMSELSWLREKLSTLKHFKGCSIRVETPFDLNEVAAILDGEIQDDGRLLHDFDIAGSEFHLHFEFNSTRSLVFIEKLRNEQ</sequence>
<dbReference type="EMBL" id="GL379815">
    <property type="protein sequence ID" value="EGT45336.1"/>
    <property type="molecule type" value="Genomic_DNA"/>
</dbReference>
<reference evidence="3" key="1">
    <citation type="submission" date="2011-07" db="EMBL/GenBank/DDBJ databases">
        <authorList>
            <consortium name="Caenorhabditis brenneri Sequencing and Analysis Consortium"/>
            <person name="Wilson R.K."/>
        </authorList>
    </citation>
    <scope>NUCLEOTIDE SEQUENCE [LARGE SCALE GENOMIC DNA]</scope>
    <source>
        <strain evidence="3">PB2801</strain>
    </source>
</reference>
<dbReference type="InterPro" id="IPR002900">
    <property type="entry name" value="DUF38/FTH_CAE_spp"/>
</dbReference>
<dbReference type="Proteomes" id="UP000008068">
    <property type="component" value="Unassembled WGS sequence"/>
</dbReference>
<evidence type="ECO:0000259" key="1">
    <source>
        <dbReference type="Pfam" id="PF01827"/>
    </source>
</evidence>
<proteinExistence type="predicted"/>
<dbReference type="HOGENOM" id="CLU_662633_0_0_1"/>
<accession>G0MW05</accession>
<gene>
    <name evidence="2" type="ORF">CAEBREN_14602</name>
</gene>
<evidence type="ECO:0000313" key="3">
    <source>
        <dbReference type="Proteomes" id="UP000008068"/>
    </source>
</evidence>
<evidence type="ECO:0000313" key="2">
    <source>
        <dbReference type="EMBL" id="EGT45336.1"/>
    </source>
</evidence>
<dbReference type="Pfam" id="PF01827">
    <property type="entry name" value="FTH"/>
    <property type="match status" value="1"/>
</dbReference>
<dbReference type="AlphaFoldDB" id="G0MW05"/>
<organism evidence="3">
    <name type="scientific">Caenorhabditis brenneri</name>
    <name type="common">Nematode worm</name>
    <dbReference type="NCBI Taxonomy" id="135651"/>
    <lineage>
        <taxon>Eukaryota</taxon>
        <taxon>Metazoa</taxon>
        <taxon>Ecdysozoa</taxon>
        <taxon>Nematoda</taxon>
        <taxon>Chromadorea</taxon>
        <taxon>Rhabditida</taxon>
        <taxon>Rhabditina</taxon>
        <taxon>Rhabditomorpha</taxon>
        <taxon>Rhabditoidea</taxon>
        <taxon>Rhabditidae</taxon>
        <taxon>Peloderinae</taxon>
        <taxon>Caenorhabditis</taxon>
    </lineage>
</organism>
<name>G0MW05_CAEBE</name>
<protein>
    <recommendedName>
        <fullName evidence="1">DUF38 domain-containing protein</fullName>
    </recommendedName>
</protein>
<dbReference type="InParanoid" id="G0MW05"/>
<feature type="domain" description="DUF38" evidence="1">
    <location>
        <begin position="260"/>
        <end position="373"/>
    </location>
</feature>